<evidence type="ECO:0000313" key="2">
    <source>
        <dbReference type="EnsemblMetazoa" id="GBRI008963-PA"/>
    </source>
</evidence>
<dbReference type="VEuPathDB" id="VectorBase:GBRI008963"/>
<dbReference type="Proteomes" id="UP000091820">
    <property type="component" value="Unassembled WGS sequence"/>
</dbReference>
<keyword evidence="1" id="KW-0472">Membrane</keyword>
<reference evidence="3" key="1">
    <citation type="submission" date="2014-03" db="EMBL/GenBank/DDBJ databases">
        <authorList>
            <person name="Aksoy S."/>
            <person name="Warren W."/>
            <person name="Wilson R.K."/>
        </authorList>
    </citation>
    <scope>NUCLEOTIDE SEQUENCE [LARGE SCALE GENOMIC DNA]</scope>
    <source>
        <strain evidence="3">IAEA</strain>
    </source>
</reference>
<name>A0A1A9W7J0_9MUSC</name>
<protein>
    <submittedName>
        <fullName evidence="2">Uncharacterized protein</fullName>
    </submittedName>
</protein>
<dbReference type="EnsemblMetazoa" id="GBRI008963-RA">
    <property type="protein sequence ID" value="GBRI008963-PA"/>
    <property type="gene ID" value="GBRI008963"/>
</dbReference>
<dbReference type="AlphaFoldDB" id="A0A1A9W7J0"/>
<keyword evidence="3" id="KW-1185">Reference proteome</keyword>
<evidence type="ECO:0000313" key="3">
    <source>
        <dbReference type="Proteomes" id="UP000091820"/>
    </source>
</evidence>
<evidence type="ECO:0000256" key="1">
    <source>
        <dbReference type="SAM" id="Phobius"/>
    </source>
</evidence>
<reference evidence="2" key="2">
    <citation type="submission" date="2020-05" db="UniProtKB">
        <authorList>
            <consortium name="EnsemblMetazoa"/>
        </authorList>
    </citation>
    <scope>IDENTIFICATION</scope>
    <source>
        <strain evidence="2">IAEA</strain>
    </source>
</reference>
<keyword evidence="1" id="KW-0812">Transmembrane</keyword>
<accession>A0A1A9W7J0</accession>
<organism evidence="2 3">
    <name type="scientific">Glossina brevipalpis</name>
    <dbReference type="NCBI Taxonomy" id="37001"/>
    <lineage>
        <taxon>Eukaryota</taxon>
        <taxon>Metazoa</taxon>
        <taxon>Ecdysozoa</taxon>
        <taxon>Arthropoda</taxon>
        <taxon>Hexapoda</taxon>
        <taxon>Insecta</taxon>
        <taxon>Pterygota</taxon>
        <taxon>Neoptera</taxon>
        <taxon>Endopterygota</taxon>
        <taxon>Diptera</taxon>
        <taxon>Brachycera</taxon>
        <taxon>Muscomorpha</taxon>
        <taxon>Hippoboscoidea</taxon>
        <taxon>Glossinidae</taxon>
        <taxon>Glossina</taxon>
    </lineage>
</organism>
<feature type="transmembrane region" description="Helical" evidence="1">
    <location>
        <begin position="73"/>
        <end position="95"/>
    </location>
</feature>
<sequence length="128" mass="14175">MIRVTWYKYLEGSFQPSGQNGCNVFASATKLQDITLYNVLKSISIMSELRAKGHGSSPLRPSYENFPLLPVSVTIYSSGILASCGVIIVIIRGWVKTRWGVIIRSKIIIIVESLTSSSSRLLPVWIVT</sequence>
<keyword evidence="1" id="KW-1133">Transmembrane helix</keyword>
<proteinExistence type="predicted"/>